<gene>
    <name evidence="1" type="ORF">ACOLOM_LOCUS6975</name>
</gene>
<dbReference type="Proteomes" id="UP000789525">
    <property type="component" value="Unassembled WGS sequence"/>
</dbReference>
<reference evidence="1" key="1">
    <citation type="submission" date="2021-06" db="EMBL/GenBank/DDBJ databases">
        <authorList>
            <person name="Kallberg Y."/>
            <person name="Tangrot J."/>
            <person name="Rosling A."/>
        </authorList>
    </citation>
    <scope>NUCLEOTIDE SEQUENCE</scope>
    <source>
        <strain evidence="1">CL356</strain>
    </source>
</reference>
<evidence type="ECO:0000313" key="2">
    <source>
        <dbReference type="Proteomes" id="UP000789525"/>
    </source>
</evidence>
<organism evidence="1 2">
    <name type="scientific">Acaulospora colombiana</name>
    <dbReference type="NCBI Taxonomy" id="27376"/>
    <lineage>
        <taxon>Eukaryota</taxon>
        <taxon>Fungi</taxon>
        <taxon>Fungi incertae sedis</taxon>
        <taxon>Mucoromycota</taxon>
        <taxon>Glomeromycotina</taxon>
        <taxon>Glomeromycetes</taxon>
        <taxon>Diversisporales</taxon>
        <taxon>Acaulosporaceae</taxon>
        <taxon>Acaulospora</taxon>
    </lineage>
</organism>
<accession>A0ACA9MTY1</accession>
<proteinExistence type="predicted"/>
<keyword evidence="2" id="KW-1185">Reference proteome</keyword>
<comment type="caution">
    <text evidence="1">The sequence shown here is derived from an EMBL/GenBank/DDBJ whole genome shotgun (WGS) entry which is preliminary data.</text>
</comment>
<evidence type="ECO:0000313" key="1">
    <source>
        <dbReference type="EMBL" id="CAG8609780.1"/>
    </source>
</evidence>
<dbReference type="EMBL" id="CAJVPT010015161">
    <property type="protein sequence ID" value="CAG8609780.1"/>
    <property type="molecule type" value="Genomic_DNA"/>
</dbReference>
<sequence>NRFTPIVTLIKKQNREPVEIGGIKFPANTIFFSSSLLLHRHKSQWSNTEEFDPDRFLKSSPESKNPFYMFGPGRNLALLELKATLLLLYSKYDVELVDMNAPIKYRETILRTCTELKVRIKKRRDLN</sequence>
<name>A0ACA9MTY1_9GLOM</name>
<protein>
    <submittedName>
        <fullName evidence="1">11729_t:CDS:1</fullName>
    </submittedName>
</protein>
<feature type="non-terminal residue" evidence="1">
    <location>
        <position position="1"/>
    </location>
</feature>